<organism evidence="2">
    <name type="scientific">Culicoides sonorensis</name>
    <name type="common">Biting midge</name>
    <dbReference type="NCBI Taxonomy" id="179676"/>
    <lineage>
        <taxon>Eukaryota</taxon>
        <taxon>Metazoa</taxon>
        <taxon>Ecdysozoa</taxon>
        <taxon>Arthropoda</taxon>
        <taxon>Hexapoda</taxon>
        <taxon>Insecta</taxon>
        <taxon>Pterygota</taxon>
        <taxon>Neoptera</taxon>
        <taxon>Endopterygota</taxon>
        <taxon>Diptera</taxon>
        <taxon>Nematocera</taxon>
        <taxon>Chironomoidea</taxon>
        <taxon>Ceratopogonidae</taxon>
        <taxon>Ceratopogoninae</taxon>
        <taxon>Culicoides</taxon>
        <taxon>Monoculicoides</taxon>
    </lineage>
</organism>
<accession>A0A336LX51</accession>
<gene>
    <name evidence="2" type="primary">CSON006901</name>
</gene>
<evidence type="ECO:0000313" key="2">
    <source>
        <dbReference type="EMBL" id="SSX22544.1"/>
    </source>
</evidence>
<evidence type="ECO:0000313" key="1">
    <source>
        <dbReference type="EMBL" id="SSX02167.1"/>
    </source>
</evidence>
<dbReference type="EMBL" id="UFQS01000259">
    <property type="protein sequence ID" value="SSX02167.1"/>
    <property type="molecule type" value="Genomic_DNA"/>
</dbReference>
<dbReference type="VEuPathDB" id="VectorBase:CSON006901"/>
<proteinExistence type="predicted"/>
<dbReference type="EMBL" id="UFQT01000259">
    <property type="protein sequence ID" value="SSX22544.1"/>
    <property type="molecule type" value="Genomic_DNA"/>
</dbReference>
<reference evidence="1" key="1">
    <citation type="submission" date="2018-04" db="EMBL/GenBank/DDBJ databases">
        <authorList>
            <person name="Go L.Y."/>
            <person name="Mitchell J.A."/>
        </authorList>
    </citation>
    <scope>NUCLEOTIDE SEQUENCE</scope>
    <source>
        <tissue evidence="1">Whole organism</tissue>
    </source>
</reference>
<reference evidence="2" key="2">
    <citation type="submission" date="2018-07" db="EMBL/GenBank/DDBJ databases">
        <authorList>
            <person name="Quirk P.G."/>
            <person name="Krulwich T.A."/>
        </authorList>
    </citation>
    <scope>NUCLEOTIDE SEQUENCE</scope>
</reference>
<name>A0A336LX51_CULSO</name>
<dbReference type="AlphaFoldDB" id="A0A336LX51"/>
<protein>
    <submittedName>
        <fullName evidence="2">CSON006901 protein</fullName>
    </submittedName>
</protein>
<sequence>MGLYFSPNMDWIDLQSVK</sequence>